<dbReference type="GO" id="GO:0016491">
    <property type="term" value="F:oxidoreductase activity"/>
    <property type="evidence" value="ECO:0007669"/>
    <property type="project" value="InterPro"/>
</dbReference>
<dbReference type="PROSITE" id="PS51384">
    <property type="entry name" value="FAD_FR"/>
    <property type="match status" value="1"/>
</dbReference>
<organism evidence="2 3">
    <name type="scientific">Penicillium steckii</name>
    <dbReference type="NCBI Taxonomy" id="303698"/>
    <lineage>
        <taxon>Eukaryota</taxon>
        <taxon>Fungi</taxon>
        <taxon>Dikarya</taxon>
        <taxon>Ascomycota</taxon>
        <taxon>Pezizomycotina</taxon>
        <taxon>Eurotiomycetes</taxon>
        <taxon>Eurotiomycetidae</taxon>
        <taxon>Eurotiales</taxon>
        <taxon>Aspergillaceae</taxon>
        <taxon>Penicillium</taxon>
    </lineage>
</organism>
<dbReference type="AlphaFoldDB" id="A0A1V6T316"/>
<dbReference type="Pfam" id="PF00175">
    <property type="entry name" value="NAD_binding_1"/>
    <property type="match status" value="1"/>
</dbReference>
<dbReference type="InterPro" id="IPR039261">
    <property type="entry name" value="FNR_nucleotide-bd"/>
</dbReference>
<dbReference type="Gene3D" id="2.40.30.10">
    <property type="entry name" value="Translation factors"/>
    <property type="match status" value="1"/>
</dbReference>
<evidence type="ECO:0000313" key="2">
    <source>
        <dbReference type="EMBL" id="OQE20384.1"/>
    </source>
</evidence>
<dbReference type="STRING" id="303698.A0A1V6T316"/>
<evidence type="ECO:0000259" key="1">
    <source>
        <dbReference type="PROSITE" id="PS51384"/>
    </source>
</evidence>
<dbReference type="PANTHER" id="PTHR42815">
    <property type="entry name" value="FAD-BINDING, PUTATIVE (AFU_ORTHOLOGUE AFUA_6G07600)-RELATED"/>
    <property type="match status" value="1"/>
</dbReference>
<dbReference type="Gene3D" id="3.40.50.80">
    <property type="entry name" value="Nucleotide-binding domain of ferredoxin-NADP reductase (FNR) module"/>
    <property type="match status" value="1"/>
</dbReference>
<sequence length="636" mass="70360">MAVALQGWHPGEVAIQRQLGFEDAVRDSWQVVSKDMPPQHRIFHTSNLNFIPVTTIDKYGRPWASIMAGPGGEIGFVQSPSPRELTITARLWDGDPLLDTASSWENSQSINSKQRQLIAGLGIELSTRRRNKFAGKIKNVRPLINSNFRFDVNVNQALGNCPKYINVRKLVPFPSARPKILYRVESLRPNQRLPQDVIDFILDADTVFVGSVYKSERSTAAKFPSHAGMNARGGLPGFLRVSSSDGQTIVMPDYSGNRLMSTLGNIEATRLVGFTIVSFTTGDVLYLTGTARNVVGQDALDIMRRQSALTVMKVSGFTFVKDAMPLRQEVGTGVERSPYSPKVKFLNEEPEAETDSGDGRKCILENAMQISDDLAIFKFKVPPHHGGEKLRIRPGQAIVLDFMDWIGPPQYRHMSSEKPSALNDDRVRTWTVSSAHEDSEVTWFELTMREVKGGAVTGALFDMLRESNIPLGSKVTPVTEVTAGTVGITGDFYLGQNHVNALWVAGGIGVTPFLSMLSALSMRHPPVESNITLALATREPDIMIKQLTPLLAQLSPRISIRVDIFTSVKIPDFCLPKKGTQQLFMHEGRIPIDYWSQFAEYKDILICGPGGFGDSVVESLQAVGVPLQRIQREGFY</sequence>
<accession>A0A1V6T316</accession>
<evidence type="ECO:0000313" key="3">
    <source>
        <dbReference type="Proteomes" id="UP000191285"/>
    </source>
</evidence>
<gene>
    <name evidence="2" type="ORF">PENSTE_c013G02831</name>
</gene>
<dbReference type="SUPFAM" id="SSF52343">
    <property type="entry name" value="Ferredoxin reductase-like, C-terminal NADP-linked domain"/>
    <property type="match status" value="1"/>
</dbReference>
<dbReference type="OrthoDB" id="436496at2759"/>
<dbReference type="EMBL" id="MLKD01000013">
    <property type="protein sequence ID" value="OQE20384.1"/>
    <property type="molecule type" value="Genomic_DNA"/>
</dbReference>
<dbReference type="PANTHER" id="PTHR42815:SF2">
    <property type="entry name" value="FAD-BINDING, PUTATIVE (AFU_ORTHOLOGUE AFUA_6G07600)-RELATED"/>
    <property type="match status" value="1"/>
</dbReference>
<reference evidence="3" key="1">
    <citation type="journal article" date="2017" name="Nat. Microbiol.">
        <title>Global analysis of biosynthetic gene clusters reveals vast potential of secondary metabolite production in Penicillium species.</title>
        <authorList>
            <person name="Nielsen J.C."/>
            <person name="Grijseels S."/>
            <person name="Prigent S."/>
            <person name="Ji B."/>
            <person name="Dainat J."/>
            <person name="Nielsen K.F."/>
            <person name="Frisvad J.C."/>
            <person name="Workman M."/>
            <person name="Nielsen J."/>
        </authorList>
    </citation>
    <scope>NUCLEOTIDE SEQUENCE [LARGE SCALE GENOMIC DNA]</scope>
    <source>
        <strain evidence="3">IBT 24891</strain>
    </source>
</reference>
<dbReference type="Proteomes" id="UP000191285">
    <property type="component" value="Unassembled WGS sequence"/>
</dbReference>
<protein>
    <recommendedName>
        <fullName evidence="1">FAD-binding FR-type domain-containing protein</fullName>
    </recommendedName>
</protein>
<dbReference type="SUPFAM" id="SSF63380">
    <property type="entry name" value="Riboflavin synthase domain-like"/>
    <property type="match status" value="1"/>
</dbReference>
<dbReference type="Gene3D" id="2.30.110.10">
    <property type="entry name" value="Electron Transport, Fmn-binding Protein, Chain A"/>
    <property type="match status" value="1"/>
</dbReference>
<comment type="caution">
    <text evidence="2">The sequence shown here is derived from an EMBL/GenBank/DDBJ whole genome shotgun (WGS) entry which is preliminary data.</text>
</comment>
<dbReference type="InterPro" id="IPR017927">
    <property type="entry name" value="FAD-bd_FR_type"/>
</dbReference>
<proteinExistence type="predicted"/>
<dbReference type="InterPro" id="IPR001433">
    <property type="entry name" value="OxRdtase_FAD/NAD-bd"/>
</dbReference>
<dbReference type="InterPro" id="IPR017938">
    <property type="entry name" value="Riboflavin_synthase-like_b-brl"/>
</dbReference>
<keyword evidence="3" id="KW-1185">Reference proteome</keyword>
<dbReference type="InterPro" id="IPR012349">
    <property type="entry name" value="Split_barrel_FMN-bd"/>
</dbReference>
<feature type="domain" description="FAD-binding FR-type" evidence="1">
    <location>
        <begin position="357"/>
        <end position="495"/>
    </location>
</feature>
<name>A0A1V6T316_9EURO</name>